<comment type="caution">
    <text evidence="2">The sequence shown here is derived from an EMBL/GenBank/DDBJ whole genome shotgun (WGS) entry which is preliminary data.</text>
</comment>
<dbReference type="InterPro" id="IPR050144">
    <property type="entry name" value="AAE_transporter"/>
</dbReference>
<dbReference type="Proteomes" id="UP001500929">
    <property type="component" value="Unassembled WGS sequence"/>
</dbReference>
<dbReference type="PANTHER" id="PTHR30445">
    <property type="entry name" value="K(+)_H(+) ANTIPORTER SUBUNIT KHTT"/>
    <property type="match status" value="1"/>
</dbReference>
<organism evidence="2 3">
    <name type="scientific">Herbiconiux moechotypicola</name>
    <dbReference type="NCBI Taxonomy" id="637393"/>
    <lineage>
        <taxon>Bacteria</taxon>
        <taxon>Bacillati</taxon>
        <taxon>Actinomycetota</taxon>
        <taxon>Actinomycetes</taxon>
        <taxon>Micrococcales</taxon>
        <taxon>Microbacteriaceae</taxon>
        <taxon>Herbiconiux</taxon>
    </lineage>
</organism>
<evidence type="ECO:0000313" key="2">
    <source>
        <dbReference type="EMBL" id="GAA2228342.1"/>
    </source>
</evidence>
<dbReference type="Pfam" id="PF25991">
    <property type="entry name" value="KhtT_N"/>
    <property type="match status" value="1"/>
</dbReference>
<dbReference type="SUPFAM" id="SSF116726">
    <property type="entry name" value="TrkA C-terminal domain-like"/>
    <property type="match status" value="1"/>
</dbReference>
<protein>
    <submittedName>
        <fullName evidence="2">Cation:proton antiporter regulatory subunit</fullName>
    </submittedName>
</protein>
<name>A0ABN3DDM6_9MICO</name>
<sequence>MSGSLCLVSVRIEKVDLPGIGTRHDLLTDGGRRVSVVSHRDGERDLALFDVDDPDASSESVALTDDEAAALADLLGSSVTMSRLTSLAGDAEGLFTEQLALPTDSPYLNRPLGDTKARTRTRVSIVALVRGDKVIPSPTPAEVLRPGDVIVAVGIREGLDLLARIVANGPD</sequence>
<dbReference type="Pfam" id="PF02080">
    <property type="entry name" value="TrkA_C"/>
    <property type="match status" value="1"/>
</dbReference>
<dbReference type="PROSITE" id="PS51202">
    <property type="entry name" value="RCK_C"/>
    <property type="match status" value="1"/>
</dbReference>
<feature type="domain" description="RCK C-terminal" evidence="1">
    <location>
        <begin position="82"/>
        <end position="168"/>
    </location>
</feature>
<dbReference type="Gene3D" id="3.30.70.1450">
    <property type="entry name" value="Regulator of K+ conductance, C-terminal domain"/>
    <property type="match status" value="1"/>
</dbReference>
<keyword evidence="3" id="KW-1185">Reference proteome</keyword>
<dbReference type="PIRSF" id="PIRSF005028">
    <property type="entry name" value="KhtT"/>
    <property type="match status" value="1"/>
</dbReference>
<dbReference type="PANTHER" id="PTHR30445:SF8">
    <property type="entry name" value="K(+)_H(+) ANTIPORTER SUBUNIT KHTT"/>
    <property type="match status" value="1"/>
</dbReference>
<dbReference type="InterPro" id="IPR036721">
    <property type="entry name" value="RCK_C_sf"/>
</dbReference>
<dbReference type="InterPro" id="IPR026278">
    <property type="entry name" value="KhtT"/>
</dbReference>
<gene>
    <name evidence="2" type="ORF">GCM10009851_10890</name>
</gene>
<dbReference type="InterPro" id="IPR058776">
    <property type="entry name" value="KhtT-like_N"/>
</dbReference>
<dbReference type="EMBL" id="BAAAQY010000003">
    <property type="protein sequence ID" value="GAA2228342.1"/>
    <property type="molecule type" value="Genomic_DNA"/>
</dbReference>
<evidence type="ECO:0000259" key="1">
    <source>
        <dbReference type="PROSITE" id="PS51202"/>
    </source>
</evidence>
<reference evidence="2 3" key="1">
    <citation type="journal article" date="2019" name="Int. J. Syst. Evol. Microbiol.">
        <title>The Global Catalogue of Microorganisms (GCM) 10K type strain sequencing project: providing services to taxonomists for standard genome sequencing and annotation.</title>
        <authorList>
            <consortium name="The Broad Institute Genomics Platform"/>
            <consortium name="The Broad Institute Genome Sequencing Center for Infectious Disease"/>
            <person name="Wu L."/>
            <person name="Ma J."/>
        </authorList>
    </citation>
    <scope>NUCLEOTIDE SEQUENCE [LARGE SCALE GENOMIC DNA]</scope>
    <source>
        <strain evidence="2 3">JCM 16117</strain>
    </source>
</reference>
<proteinExistence type="predicted"/>
<dbReference type="InterPro" id="IPR006037">
    <property type="entry name" value="RCK_C"/>
</dbReference>
<accession>A0ABN3DDM6</accession>
<evidence type="ECO:0000313" key="3">
    <source>
        <dbReference type="Proteomes" id="UP001500929"/>
    </source>
</evidence>